<sequence length="183" mass="20291">MSGAQREALLELAEAVGLAVILAVVIIAFVAQSFLVQGQSMEPTLHDGERLLVDKLTYRLREPQRGEIVVFRVPSDPSRRFIKRIIGVPGDVVEFRDGRVVLNGQVLRESYVLGPTLSGRTRQTVPPGRYFVLGDNRANSEDSRFAEVGFVPRESIVGRAVFVYWPVYRAGPVQVPTIFASQP</sequence>
<dbReference type="Pfam" id="PF10502">
    <property type="entry name" value="Peptidase_S26"/>
    <property type="match status" value="1"/>
</dbReference>
<keyword evidence="7" id="KW-0472">Membrane</keyword>
<keyword evidence="7" id="KW-0812">Transmembrane</keyword>
<comment type="similarity">
    <text evidence="3 8">Belongs to the peptidase S26 family.</text>
</comment>
<evidence type="ECO:0000256" key="4">
    <source>
        <dbReference type="ARBA" id="ARBA00013208"/>
    </source>
</evidence>
<reference evidence="11" key="1">
    <citation type="submission" date="2023-12" db="EMBL/GenBank/DDBJ databases">
        <title>Novel isolates from deep terrestrial aquifers shed light on the physiology and ecology of the class Limnochordia.</title>
        <authorList>
            <person name="Karnachuk O.V."/>
            <person name="Lukina A.P."/>
            <person name="Avakyan M.R."/>
            <person name="Kadnikov V."/>
            <person name="Begmatov S."/>
            <person name="Beletsky A.V."/>
            <person name="Mardanov A.V."/>
            <person name="Ravin N.V."/>
        </authorList>
    </citation>
    <scope>NUCLEOTIDE SEQUENCE [LARGE SCALE GENOMIC DNA]</scope>
    <source>
        <strain evidence="11">LN</strain>
    </source>
</reference>
<dbReference type="SUPFAM" id="SSF51306">
    <property type="entry name" value="LexA/Signal peptidase"/>
    <property type="match status" value="1"/>
</dbReference>
<name>A0ABZ1BKN4_9FIRM</name>
<evidence type="ECO:0000256" key="1">
    <source>
        <dbReference type="ARBA" id="ARBA00000677"/>
    </source>
</evidence>
<comment type="catalytic activity">
    <reaction evidence="1 7">
        <text>Cleavage of hydrophobic, N-terminal signal or leader sequences from secreted and periplasmic proteins.</text>
        <dbReference type="EC" id="3.4.21.89"/>
    </reaction>
</comment>
<dbReference type="CDD" id="cd06530">
    <property type="entry name" value="S26_SPase_I"/>
    <property type="match status" value="1"/>
</dbReference>
<dbReference type="PROSITE" id="PS00760">
    <property type="entry name" value="SPASE_I_2"/>
    <property type="match status" value="1"/>
</dbReference>
<protein>
    <recommendedName>
        <fullName evidence="4 7">Signal peptidase I</fullName>
        <ecNumber evidence="4 7">3.4.21.89</ecNumber>
    </recommendedName>
</protein>
<dbReference type="InterPro" id="IPR019756">
    <property type="entry name" value="Pept_S26A_signal_pept_1_Ser-AS"/>
</dbReference>
<evidence type="ECO:0000256" key="3">
    <source>
        <dbReference type="ARBA" id="ARBA00009370"/>
    </source>
</evidence>
<dbReference type="EMBL" id="CP141614">
    <property type="protein sequence ID" value="WRP13354.1"/>
    <property type="molecule type" value="Genomic_DNA"/>
</dbReference>
<keyword evidence="6 7" id="KW-0378">Hydrolase</keyword>
<comment type="subcellular location">
    <subcellularLocation>
        <location evidence="2">Cell membrane</location>
        <topology evidence="2">Single-pass type II membrane protein</topology>
    </subcellularLocation>
    <subcellularLocation>
        <location evidence="8">Membrane</location>
        <topology evidence="8">Single-pass type II membrane protein</topology>
    </subcellularLocation>
</comment>
<keyword evidence="5 7" id="KW-0645">Protease</keyword>
<evidence type="ECO:0000256" key="8">
    <source>
        <dbReference type="RuleBase" id="RU362042"/>
    </source>
</evidence>
<evidence type="ECO:0000256" key="6">
    <source>
        <dbReference type="ARBA" id="ARBA00022801"/>
    </source>
</evidence>
<dbReference type="Gene3D" id="2.10.109.10">
    <property type="entry name" value="Umud Fragment, subunit A"/>
    <property type="match status" value="1"/>
</dbReference>
<dbReference type="RefSeq" id="WP_324667599.1">
    <property type="nucleotide sequence ID" value="NZ_CP141614.1"/>
</dbReference>
<evidence type="ECO:0000313" key="11">
    <source>
        <dbReference type="Proteomes" id="UP001333102"/>
    </source>
</evidence>
<dbReference type="PANTHER" id="PTHR43390">
    <property type="entry name" value="SIGNAL PEPTIDASE I"/>
    <property type="match status" value="1"/>
</dbReference>
<dbReference type="InterPro" id="IPR036286">
    <property type="entry name" value="LexA/Signal_pep-like_sf"/>
</dbReference>
<gene>
    <name evidence="10" type="primary">lepB</name>
    <name evidence="10" type="ORF">VLY81_07790</name>
</gene>
<evidence type="ECO:0000256" key="2">
    <source>
        <dbReference type="ARBA" id="ARBA00004401"/>
    </source>
</evidence>
<feature type="transmembrane region" description="Helical" evidence="7">
    <location>
        <begin position="12"/>
        <end position="35"/>
    </location>
</feature>
<keyword evidence="11" id="KW-1185">Reference proteome</keyword>
<dbReference type="Proteomes" id="UP001333102">
    <property type="component" value="Chromosome"/>
</dbReference>
<proteinExistence type="inferred from homology"/>
<dbReference type="GO" id="GO:0009003">
    <property type="term" value="F:signal peptidase activity"/>
    <property type="evidence" value="ECO:0007669"/>
    <property type="project" value="UniProtKB-EC"/>
</dbReference>
<accession>A0ABZ1BKN4</accession>
<evidence type="ECO:0000259" key="9">
    <source>
        <dbReference type="Pfam" id="PF10502"/>
    </source>
</evidence>
<dbReference type="PANTHER" id="PTHR43390:SF1">
    <property type="entry name" value="CHLOROPLAST PROCESSING PEPTIDASE"/>
    <property type="match status" value="1"/>
</dbReference>
<dbReference type="EC" id="3.4.21.89" evidence="4 7"/>
<organism evidence="10 11">
    <name type="scientific">Geochorda subterranea</name>
    <dbReference type="NCBI Taxonomy" id="3109564"/>
    <lineage>
        <taxon>Bacteria</taxon>
        <taxon>Bacillati</taxon>
        <taxon>Bacillota</taxon>
        <taxon>Limnochordia</taxon>
        <taxon>Limnochordales</taxon>
        <taxon>Geochordaceae</taxon>
        <taxon>Geochorda</taxon>
    </lineage>
</organism>
<evidence type="ECO:0000256" key="7">
    <source>
        <dbReference type="RuleBase" id="RU003993"/>
    </source>
</evidence>
<dbReference type="InterPro" id="IPR019758">
    <property type="entry name" value="Pept_S26A_signal_pept_1_CS"/>
</dbReference>
<dbReference type="InterPro" id="IPR019533">
    <property type="entry name" value="Peptidase_S26"/>
</dbReference>
<dbReference type="InterPro" id="IPR019757">
    <property type="entry name" value="Pept_S26A_signal_pept_1_Lys-AS"/>
</dbReference>
<keyword evidence="7" id="KW-1133">Transmembrane helix</keyword>
<dbReference type="PRINTS" id="PR00727">
    <property type="entry name" value="LEADERPTASE"/>
</dbReference>
<evidence type="ECO:0000313" key="10">
    <source>
        <dbReference type="EMBL" id="WRP13354.1"/>
    </source>
</evidence>
<dbReference type="InterPro" id="IPR000223">
    <property type="entry name" value="Pept_S26A_signal_pept_1"/>
</dbReference>
<dbReference type="NCBIfam" id="TIGR02227">
    <property type="entry name" value="sigpep_I_bact"/>
    <property type="match status" value="1"/>
</dbReference>
<dbReference type="PROSITE" id="PS00761">
    <property type="entry name" value="SPASE_I_3"/>
    <property type="match status" value="1"/>
</dbReference>
<dbReference type="PROSITE" id="PS00501">
    <property type="entry name" value="SPASE_I_1"/>
    <property type="match status" value="1"/>
</dbReference>
<feature type="domain" description="Peptidase S26" evidence="9">
    <location>
        <begin position="10"/>
        <end position="165"/>
    </location>
</feature>
<evidence type="ECO:0000256" key="5">
    <source>
        <dbReference type="ARBA" id="ARBA00022670"/>
    </source>
</evidence>